<keyword evidence="2" id="KW-1003">Cell membrane</keyword>
<keyword evidence="5" id="KW-0472">Membrane</keyword>
<evidence type="ECO:0000256" key="2">
    <source>
        <dbReference type="ARBA" id="ARBA00022475"/>
    </source>
</evidence>
<comment type="subcellular location">
    <subcellularLocation>
        <location evidence="1">Cell inner membrane</location>
    </subcellularLocation>
</comment>
<dbReference type="Proteomes" id="UP000262379">
    <property type="component" value="Unassembled WGS sequence"/>
</dbReference>
<evidence type="ECO:0000256" key="4">
    <source>
        <dbReference type="ARBA" id="ARBA00022679"/>
    </source>
</evidence>
<dbReference type="RefSeq" id="WP_116623177.1">
    <property type="nucleotide sequence ID" value="NZ_QURN01000005.1"/>
</dbReference>
<reference evidence="8" key="1">
    <citation type="submission" date="2018-08" db="EMBL/GenBank/DDBJ databases">
        <authorList>
            <person name="Im W.T."/>
        </authorList>
    </citation>
    <scope>NUCLEOTIDE SEQUENCE [LARGE SCALE GENOMIC DNA]</scope>
    <source>
        <strain evidence="8">LA-28</strain>
    </source>
</reference>
<comment type="caution">
    <text evidence="7">The sequence shown here is derived from an EMBL/GenBank/DDBJ whole genome shotgun (WGS) entry which is preliminary data.</text>
</comment>
<evidence type="ECO:0000313" key="8">
    <source>
        <dbReference type="Proteomes" id="UP000262379"/>
    </source>
</evidence>
<keyword evidence="3" id="KW-0997">Cell inner membrane</keyword>
<dbReference type="PANTHER" id="PTHR30606:SF9">
    <property type="entry name" value="LIPID A BIOSYNTHESIS LAUROYLTRANSFERASE"/>
    <property type="match status" value="1"/>
</dbReference>
<dbReference type="InterPro" id="IPR004960">
    <property type="entry name" value="LipA_acyltrans"/>
</dbReference>
<dbReference type="EMBL" id="QURN01000005">
    <property type="protein sequence ID" value="RFC68036.1"/>
    <property type="molecule type" value="Genomic_DNA"/>
</dbReference>
<dbReference type="GO" id="GO:0005886">
    <property type="term" value="C:plasma membrane"/>
    <property type="evidence" value="ECO:0007669"/>
    <property type="project" value="UniProtKB-SubCell"/>
</dbReference>
<dbReference type="AlphaFoldDB" id="A0A371XFM7"/>
<dbReference type="GO" id="GO:0009247">
    <property type="term" value="P:glycolipid biosynthetic process"/>
    <property type="evidence" value="ECO:0007669"/>
    <property type="project" value="UniProtKB-ARBA"/>
</dbReference>
<gene>
    <name evidence="7" type="ORF">DY251_07025</name>
</gene>
<proteinExistence type="predicted"/>
<evidence type="ECO:0000256" key="6">
    <source>
        <dbReference type="ARBA" id="ARBA00023315"/>
    </source>
</evidence>
<evidence type="ECO:0000256" key="5">
    <source>
        <dbReference type="ARBA" id="ARBA00023136"/>
    </source>
</evidence>
<organism evidence="7 8">
    <name type="scientific">Mesorhizobium denitrificans</name>
    <dbReference type="NCBI Taxonomy" id="2294114"/>
    <lineage>
        <taxon>Bacteria</taxon>
        <taxon>Pseudomonadati</taxon>
        <taxon>Pseudomonadota</taxon>
        <taxon>Alphaproteobacteria</taxon>
        <taxon>Hyphomicrobiales</taxon>
        <taxon>Phyllobacteriaceae</taxon>
        <taxon>Mesorhizobium</taxon>
    </lineage>
</organism>
<dbReference type="NCBIfam" id="NF005120">
    <property type="entry name" value="PRK06553.1"/>
    <property type="match status" value="1"/>
</dbReference>
<dbReference type="Pfam" id="PF03279">
    <property type="entry name" value="Lip_A_acyltrans"/>
    <property type="match status" value="1"/>
</dbReference>
<name>A0A371XFM7_9HYPH</name>
<accession>A0A371XFM7</accession>
<evidence type="ECO:0000256" key="3">
    <source>
        <dbReference type="ARBA" id="ARBA00022519"/>
    </source>
</evidence>
<evidence type="ECO:0000313" key="7">
    <source>
        <dbReference type="EMBL" id="RFC68036.1"/>
    </source>
</evidence>
<dbReference type="GO" id="GO:0016746">
    <property type="term" value="F:acyltransferase activity"/>
    <property type="evidence" value="ECO:0007669"/>
    <property type="project" value="UniProtKB-KW"/>
</dbReference>
<sequence length="316" mass="35932">MLARRIVAKVRQALLNTKDFLIGKTALGIIALLRLFPADGAIAFAGRFARRFGPLFGRHRVALDNLRQAYPEKPEAEIEAIALDMWENMGRLAAEYIYLDDLFDFDKATESGDRIEVDGKEVFLRIAGEDRPHIVFTGHIGNFELLPVAGAALGVKVTALFRPPNNPYIADFIHNRRNASMGDLLASRQGAAFALSRILERGGNIGVLVDQKFTNGVRTTFFGRECETSPLLPKLVRHFECDVYPARCIRLPGNRYRLIIEDRLDLPRNDKGIVDVPATAQLLNDVVERWVRENPGQWMWFHKRWKLSDNPRRRTR</sequence>
<dbReference type="PANTHER" id="PTHR30606">
    <property type="entry name" value="LIPID A BIOSYNTHESIS LAUROYL ACYLTRANSFERASE"/>
    <property type="match status" value="1"/>
</dbReference>
<keyword evidence="6 7" id="KW-0012">Acyltransferase</keyword>
<dbReference type="CDD" id="cd07984">
    <property type="entry name" value="LPLAT_LABLAT-like"/>
    <property type="match status" value="1"/>
</dbReference>
<keyword evidence="4 7" id="KW-0808">Transferase</keyword>
<evidence type="ECO:0000256" key="1">
    <source>
        <dbReference type="ARBA" id="ARBA00004533"/>
    </source>
</evidence>
<keyword evidence="8" id="KW-1185">Reference proteome</keyword>
<protein>
    <submittedName>
        <fullName evidence="7">Lipid A biosynthesis lauroyl acyltransferase</fullName>
    </submittedName>
</protein>